<protein>
    <submittedName>
        <fullName evidence="2">Uncharacterized protein</fullName>
    </submittedName>
</protein>
<organism evidence="2 3">
    <name type="scientific">Cohnella lupini</name>
    <dbReference type="NCBI Taxonomy" id="1294267"/>
    <lineage>
        <taxon>Bacteria</taxon>
        <taxon>Bacillati</taxon>
        <taxon>Bacillota</taxon>
        <taxon>Bacilli</taxon>
        <taxon>Bacillales</taxon>
        <taxon>Paenibacillaceae</taxon>
        <taxon>Cohnella</taxon>
    </lineage>
</organism>
<dbReference type="EMBL" id="QRDY01000021">
    <property type="protein sequence ID" value="RED54787.1"/>
    <property type="molecule type" value="Genomic_DNA"/>
</dbReference>
<dbReference type="Proteomes" id="UP000256869">
    <property type="component" value="Unassembled WGS sequence"/>
</dbReference>
<sequence>MTPLPSKGCDSLKKEKVVDFQKNANQDSSDWEERLRLSPDEIAEREASVQIKVEEAKRKQRLQEIDEERERRRQNEEAERERVEKEKKAKKRKLAAEEKRLRESYKELPPDLMRIADGLIQRAAFMRMTLEIYEHDLDENGYVEMFSQSKDADPYERVRPVAQLYSTMNANYQKIIKQLADLVPVAPPIPKVVEKDQFEDLLARKTNG</sequence>
<name>A0A3D9HZ61_9BACL</name>
<feature type="region of interest" description="Disordered" evidence="1">
    <location>
        <begin position="20"/>
        <end position="39"/>
    </location>
</feature>
<evidence type="ECO:0000256" key="1">
    <source>
        <dbReference type="SAM" id="MobiDB-lite"/>
    </source>
</evidence>
<feature type="compositionally biased region" description="Basic and acidic residues" evidence="1">
    <location>
        <begin position="58"/>
        <end position="87"/>
    </location>
</feature>
<gene>
    <name evidence="2" type="ORF">DFP95_12143</name>
</gene>
<proteinExistence type="predicted"/>
<keyword evidence="3" id="KW-1185">Reference proteome</keyword>
<accession>A0A3D9HZ61</accession>
<evidence type="ECO:0000313" key="2">
    <source>
        <dbReference type="EMBL" id="RED54787.1"/>
    </source>
</evidence>
<comment type="caution">
    <text evidence="2">The sequence shown here is derived from an EMBL/GenBank/DDBJ whole genome shotgun (WGS) entry which is preliminary data.</text>
</comment>
<dbReference type="AlphaFoldDB" id="A0A3D9HZ61"/>
<feature type="region of interest" description="Disordered" evidence="1">
    <location>
        <begin position="58"/>
        <end position="92"/>
    </location>
</feature>
<evidence type="ECO:0000313" key="3">
    <source>
        <dbReference type="Proteomes" id="UP000256869"/>
    </source>
</evidence>
<reference evidence="2 3" key="1">
    <citation type="submission" date="2018-07" db="EMBL/GenBank/DDBJ databases">
        <title>Genomic Encyclopedia of Type Strains, Phase III (KMG-III): the genomes of soil and plant-associated and newly described type strains.</title>
        <authorList>
            <person name="Whitman W."/>
        </authorList>
    </citation>
    <scope>NUCLEOTIDE SEQUENCE [LARGE SCALE GENOMIC DNA]</scope>
    <source>
        <strain evidence="2 3">CECT 8236</strain>
    </source>
</reference>